<dbReference type="Pfam" id="PF13704">
    <property type="entry name" value="Glyco_tranf_2_4"/>
    <property type="match status" value="1"/>
</dbReference>
<evidence type="ECO:0000313" key="1">
    <source>
        <dbReference type="EMBL" id="SFT95829.1"/>
    </source>
</evidence>
<sequence length="361" mass="41405">MPGAGISRGITKADGMMPQPAAAMPSLTAWEAYRMRWKRRRLLWRSWRGRHQLRAVTDRTDRIGPGDILAVSVMRNEIGRLLFFLSHYRRIGVGHFLIVDNDSDDGSAELLAAQPDVSVWHTPHSYRDARFGLDWLTWLQMRYAHDHWCLMTDADELLIYAHHDSRGLGALTDWLQAQGQDSFGAIMLDLFPKGRLGAATHVPGQNPVESLNWFDPGPYRAQRQRPMGNLWLQGGTRERVFFADQPQRAPTLNKLPLVRWNRRYAYVNSSHALLPPQLNQTYDGPGGTQPSGVLLHSKFLPEAVDRAVIEKQRQQHFHNPPRFDDYYDKLANDPDLWHPGAQRLRDWRQLVALGLMKTGAW</sequence>
<dbReference type="STRING" id="999627.SAMN05216236_11538"/>
<name>A0A1I7C8S0_9RHOB</name>
<accession>A0A1I7C8S0</accession>
<dbReference type="EMBL" id="FPAW01000015">
    <property type="protein sequence ID" value="SFT95829.1"/>
    <property type="molecule type" value="Genomic_DNA"/>
</dbReference>
<gene>
    <name evidence="1" type="ORF">SAMN05216236_11538</name>
</gene>
<protein>
    <submittedName>
        <fullName evidence="1">Glycosyl transferase family 2</fullName>
    </submittedName>
</protein>
<keyword evidence="1" id="KW-0808">Transferase</keyword>
<evidence type="ECO:0000313" key="2">
    <source>
        <dbReference type="Proteomes" id="UP000182466"/>
    </source>
</evidence>
<dbReference type="GO" id="GO:0016740">
    <property type="term" value="F:transferase activity"/>
    <property type="evidence" value="ECO:0007669"/>
    <property type="project" value="UniProtKB-KW"/>
</dbReference>
<dbReference type="eggNOG" id="COG0463">
    <property type="taxonomic scope" value="Bacteria"/>
</dbReference>
<organism evidence="1 2">
    <name type="scientific">Sedimentitalea nanhaiensis</name>
    <dbReference type="NCBI Taxonomy" id="999627"/>
    <lineage>
        <taxon>Bacteria</taxon>
        <taxon>Pseudomonadati</taxon>
        <taxon>Pseudomonadota</taxon>
        <taxon>Alphaproteobacteria</taxon>
        <taxon>Rhodobacterales</taxon>
        <taxon>Paracoccaceae</taxon>
        <taxon>Sedimentitalea</taxon>
    </lineage>
</organism>
<dbReference type="Proteomes" id="UP000182466">
    <property type="component" value="Unassembled WGS sequence"/>
</dbReference>
<reference evidence="1 2" key="1">
    <citation type="submission" date="2016-10" db="EMBL/GenBank/DDBJ databases">
        <authorList>
            <person name="de Groot N.N."/>
        </authorList>
    </citation>
    <scope>NUCLEOTIDE SEQUENCE [LARGE SCALE GENOMIC DNA]</scope>
    <source>
        <strain evidence="1 2">CGMCC 1.10959</strain>
    </source>
</reference>
<dbReference type="AlphaFoldDB" id="A0A1I7C8S0"/>
<keyword evidence="2" id="KW-1185">Reference proteome</keyword>
<proteinExistence type="predicted"/>